<name>E4Z2Y5_OIKDI</name>
<dbReference type="AlphaFoldDB" id="E4Z2Y5"/>
<sequence length="74" mass="8376">MKKPLVDSSYPVNKAVRSFLWSSKTGAFLLSRYFKGDSSCPEPHCAAVYYAHTGKNGPSCWIWARDKVPSLWCF</sequence>
<proteinExistence type="predicted"/>
<organism evidence="1">
    <name type="scientific">Oikopleura dioica</name>
    <name type="common">Tunicate</name>
    <dbReference type="NCBI Taxonomy" id="34765"/>
    <lineage>
        <taxon>Eukaryota</taxon>
        <taxon>Metazoa</taxon>
        <taxon>Chordata</taxon>
        <taxon>Tunicata</taxon>
        <taxon>Appendicularia</taxon>
        <taxon>Copelata</taxon>
        <taxon>Oikopleuridae</taxon>
        <taxon>Oikopleura</taxon>
    </lineage>
</organism>
<dbReference type="EMBL" id="FN656839">
    <property type="protein sequence ID" value="CBY42063.1"/>
    <property type="molecule type" value="Genomic_DNA"/>
</dbReference>
<evidence type="ECO:0000313" key="1">
    <source>
        <dbReference type="EMBL" id="CBY42063.1"/>
    </source>
</evidence>
<protein>
    <submittedName>
        <fullName evidence="1">Uncharacterized protein</fullName>
    </submittedName>
</protein>
<dbReference type="Proteomes" id="UP000011014">
    <property type="component" value="Unassembled WGS sequence"/>
</dbReference>
<gene>
    <name evidence="1" type="ORF">GSOID_T00025726001</name>
</gene>
<accession>E4Z2Y5</accession>
<reference evidence="1" key="1">
    <citation type="journal article" date="2010" name="Science">
        <title>Plasticity of animal genome architecture unmasked by rapid evolution of a pelagic tunicate.</title>
        <authorList>
            <person name="Denoeud F."/>
            <person name="Henriet S."/>
            <person name="Mungpakdee S."/>
            <person name="Aury J.M."/>
            <person name="Da Silva C."/>
            <person name="Brinkmann H."/>
            <person name="Mikhaleva J."/>
            <person name="Olsen L.C."/>
            <person name="Jubin C."/>
            <person name="Canestro C."/>
            <person name="Bouquet J.M."/>
            <person name="Danks G."/>
            <person name="Poulain J."/>
            <person name="Campsteijn C."/>
            <person name="Adamski M."/>
            <person name="Cross I."/>
            <person name="Yadetie F."/>
            <person name="Muffato M."/>
            <person name="Louis A."/>
            <person name="Butcher S."/>
            <person name="Tsagkogeorga G."/>
            <person name="Konrad A."/>
            <person name="Singh S."/>
            <person name="Jensen M.F."/>
            <person name="Cong E.H."/>
            <person name="Eikeseth-Otteraa H."/>
            <person name="Noel B."/>
            <person name="Anthouard V."/>
            <person name="Porcel B.M."/>
            <person name="Kachouri-Lafond R."/>
            <person name="Nishino A."/>
            <person name="Ugolini M."/>
            <person name="Chourrout P."/>
            <person name="Nishida H."/>
            <person name="Aasland R."/>
            <person name="Huzurbazar S."/>
            <person name="Westhof E."/>
            <person name="Delsuc F."/>
            <person name="Lehrach H."/>
            <person name="Reinhardt R."/>
            <person name="Weissenbach J."/>
            <person name="Roy S.W."/>
            <person name="Artiguenave F."/>
            <person name="Postlethwait J.H."/>
            <person name="Manak J.R."/>
            <person name="Thompson E.M."/>
            <person name="Jaillon O."/>
            <person name="Du Pasquier L."/>
            <person name="Boudinot P."/>
            <person name="Liberles D.A."/>
            <person name="Volff J.N."/>
            <person name="Philippe H."/>
            <person name="Lenhard B."/>
            <person name="Roest Crollius H."/>
            <person name="Wincker P."/>
            <person name="Chourrout D."/>
        </authorList>
    </citation>
    <scope>NUCLEOTIDE SEQUENCE [LARGE SCALE GENOMIC DNA]</scope>
</reference>